<dbReference type="PANTHER" id="PTHR47691:SF3">
    <property type="entry name" value="HTH-TYPE TRANSCRIPTIONAL REGULATOR RV0890C-RELATED"/>
    <property type="match status" value="1"/>
</dbReference>
<dbReference type="PRINTS" id="PR00364">
    <property type="entry name" value="DISEASERSIST"/>
</dbReference>
<evidence type="ECO:0000259" key="1">
    <source>
        <dbReference type="Pfam" id="PF00931"/>
    </source>
</evidence>
<organism evidence="4 5">
    <name type="scientific">Lysobacter korlensis</name>
    <dbReference type="NCBI Taxonomy" id="553636"/>
    <lineage>
        <taxon>Bacteria</taxon>
        <taxon>Pseudomonadati</taxon>
        <taxon>Pseudomonadota</taxon>
        <taxon>Gammaproteobacteria</taxon>
        <taxon>Lysobacterales</taxon>
        <taxon>Lysobacteraceae</taxon>
        <taxon>Lysobacter</taxon>
    </lineage>
</organism>
<dbReference type="Gene3D" id="1.25.40.10">
    <property type="entry name" value="Tetratricopeptide repeat domain"/>
    <property type="match status" value="1"/>
</dbReference>
<dbReference type="InterPro" id="IPR058852">
    <property type="entry name" value="HTH_77"/>
</dbReference>
<feature type="domain" description="NB-ARC" evidence="1">
    <location>
        <begin position="149"/>
        <end position="275"/>
    </location>
</feature>
<dbReference type="Pfam" id="PF25872">
    <property type="entry name" value="HTH_77"/>
    <property type="match status" value="1"/>
</dbReference>
<dbReference type="PANTHER" id="PTHR47691">
    <property type="entry name" value="REGULATOR-RELATED"/>
    <property type="match status" value="1"/>
</dbReference>
<evidence type="ECO:0000259" key="2">
    <source>
        <dbReference type="Pfam" id="PF13271"/>
    </source>
</evidence>
<dbReference type="Gene3D" id="3.40.50.300">
    <property type="entry name" value="P-loop containing nucleotide triphosphate hydrolases"/>
    <property type="match status" value="1"/>
</dbReference>
<accession>A0ABV6RZD9</accession>
<dbReference type="RefSeq" id="WP_386676268.1">
    <property type="nucleotide sequence ID" value="NZ_JBHLTG010000012.1"/>
</dbReference>
<reference evidence="4 5" key="1">
    <citation type="submission" date="2024-09" db="EMBL/GenBank/DDBJ databases">
        <authorList>
            <person name="Sun Q."/>
            <person name="Mori K."/>
        </authorList>
    </citation>
    <scope>NUCLEOTIDE SEQUENCE [LARGE SCALE GENOMIC DNA]</scope>
    <source>
        <strain evidence="4 5">KCTC 23076</strain>
    </source>
</reference>
<proteinExistence type="predicted"/>
<dbReference type="InterPro" id="IPR011990">
    <property type="entry name" value="TPR-like_helical_dom_sf"/>
</dbReference>
<dbReference type="InterPro" id="IPR027417">
    <property type="entry name" value="P-loop_NTPase"/>
</dbReference>
<feature type="domain" description="DUF4062" evidence="2">
    <location>
        <begin position="4"/>
        <end position="52"/>
    </location>
</feature>
<sequence>MFELGARPHPPRDLYRAYLEQSDVFVGIYWENYGWVAPGEDVSGLEDEFNLAPPTMPRLMYIKETAGEREPRLRALLDRIRSDDMASFKYFADASELGELLQGDLAVLLAERFDLSRASAAHAQPAEPAGVRQRSMLPAPLTELIGRDDEVARIHTLLARPEVRMVTLVGPGGIGKSRLAIDVAAGETAAFPGGVVFVPLAPVDDAALVPTAIAQALGVRDAGGMPLEDKIVTALRHRRALLVLDNFEQVLSAAPFVVALLEAAPQLKVLVTSRALLRVAGEHSFEVGPLGLPTGRRSRQLPASVALFVQRARAVKPDFELTPENLGAVERICVALEGVPLALELAAARIRILSPAALLERLDRQLALLVGGRRDLPPRQQALRSTIEWSTQLLGEEEKALLATLGVFAGRFSLEAVERVAAEETSPDVLMLLGGLVDNSLVRQHDRNGRTYFVLLATVREYALEQLEAAGALRTYRDRHARYYTGLAELIEPELAGFRQAESVALLRDENDNLRAAVRHLLEVRDWDAAARFARRLFLYWWLGGQLGEVRGWMDEVLESGDALSDVTRAFVLYTNSVVTYWQGPTEQIVPQLLESAALYRRAGDRYGEGHATTSLGLAFLIASPDPKPSVEVLQRSAALFREDGTQWAEAVALATLGRLYLLHQNLSDAVPVLEEALRLARLSRNGFVLTIALNHRAWAHLAEGDADAAERVVLQALDYSRRVGHHEGVAYALETLLGVAEARGDVERAGLLLGAATTLREQTGFFQPPAFAFHQRVLDRLRAGEHAEVFERGVIAGRMLSPEEAIGSTTGAAVSGAVG</sequence>
<comment type="caution">
    <text evidence="4">The sequence shown here is derived from an EMBL/GenBank/DDBJ whole genome shotgun (WGS) entry which is preliminary data.</text>
</comment>
<evidence type="ECO:0000313" key="5">
    <source>
        <dbReference type="Proteomes" id="UP001589896"/>
    </source>
</evidence>
<feature type="non-terminal residue" evidence="4">
    <location>
        <position position="1"/>
    </location>
</feature>
<dbReference type="SUPFAM" id="SSF48452">
    <property type="entry name" value="TPR-like"/>
    <property type="match status" value="1"/>
</dbReference>
<protein>
    <submittedName>
        <fullName evidence="4">NB-ARC domain-containing protein</fullName>
    </submittedName>
</protein>
<dbReference type="EMBL" id="JBHLTG010000012">
    <property type="protein sequence ID" value="MFC0682338.1"/>
    <property type="molecule type" value="Genomic_DNA"/>
</dbReference>
<dbReference type="Pfam" id="PF13271">
    <property type="entry name" value="DUF4062"/>
    <property type="match status" value="1"/>
</dbReference>
<dbReference type="InterPro" id="IPR025139">
    <property type="entry name" value="DUF4062"/>
</dbReference>
<name>A0ABV6RZD9_9GAMM</name>
<dbReference type="SUPFAM" id="SSF52540">
    <property type="entry name" value="P-loop containing nucleoside triphosphate hydrolases"/>
    <property type="match status" value="1"/>
</dbReference>
<dbReference type="Pfam" id="PF00931">
    <property type="entry name" value="NB-ARC"/>
    <property type="match status" value="1"/>
</dbReference>
<dbReference type="InterPro" id="IPR002182">
    <property type="entry name" value="NB-ARC"/>
</dbReference>
<evidence type="ECO:0000259" key="3">
    <source>
        <dbReference type="Pfam" id="PF25872"/>
    </source>
</evidence>
<dbReference type="Proteomes" id="UP001589896">
    <property type="component" value="Unassembled WGS sequence"/>
</dbReference>
<gene>
    <name evidence="4" type="ORF">ACFFGH_31295</name>
</gene>
<keyword evidence="5" id="KW-1185">Reference proteome</keyword>
<evidence type="ECO:0000313" key="4">
    <source>
        <dbReference type="EMBL" id="MFC0682338.1"/>
    </source>
</evidence>
<feature type="domain" description="Winged helix-turn-helix" evidence="3">
    <location>
        <begin position="394"/>
        <end position="467"/>
    </location>
</feature>